<dbReference type="InterPro" id="IPR050979">
    <property type="entry name" value="LD-transpeptidase"/>
</dbReference>
<keyword evidence="6 7" id="KW-0961">Cell wall biogenesis/degradation</keyword>
<dbReference type="GO" id="GO:0005576">
    <property type="term" value="C:extracellular region"/>
    <property type="evidence" value="ECO:0007669"/>
    <property type="project" value="TreeGrafter"/>
</dbReference>
<evidence type="ECO:0000256" key="7">
    <source>
        <dbReference type="PROSITE-ProRule" id="PRU01373"/>
    </source>
</evidence>
<dbReference type="GO" id="GO:0008360">
    <property type="term" value="P:regulation of cell shape"/>
    <property type="evidence" value="ECO:0007669"/>
    <property type="project" value="UniProtKB-UniRule"/>
</dbReference>
<dbReference type="SUPFAM" id="SSF141523">
    <property type="entry name" value="L,D-transpeptidase catalytic domain-like"/>
    <property type="match status" value="1"/>
</dbReference>
<dbReference type="Proteomes" id="UP000221168">
    <property type="component" value="Unassembled WGS sequence"/>
</dbReference>
<sequence>MRFSNVSRRTFVTGLAGGGLLMLGGLGLGREVMKEIADLKPGEFTWHPERAPAGALAVVVSLPEQRVHVYRNGVRIAVSTCSTGKPGHETPTGVFVILQKDKHHRSSTYNNAPMPNMNRLTWSGVALHAGRLPGYPASHGCVRLPMKFSELLFSVTHLGTPVIVAGSHSDPWEVTHPGMVLGAYAESEFEQVLDGLKGKKHPSDWAEAERNPVHTVVASSADRLIELIENDQVIVRSRLTISGGSLLGSHVFVLNGAHHGTRGMHWSAISHHHEAGAGPGAGNIMGRLQADNSFVQAMTRRLHPGMIFITTDASLTPDRRTGRDFVIATS</sequence>
<protein>
    <submittedName>
        <fullName evidence="9">L,D-transpeptidase</fullName>
    </submittedName>
</protein>
<evidence type="ECO:0000256" key="5">
    <source>
        <dbReference type="ARBA" id="ARBA00022984"/>
    </source>
</evidence>
<dbReference type="GO" id="GO:0018104">
    <property type="term" value="P:peptidoglycan-protein cross-linking"/>
    <property type="evidence" value="ECO:0007669"/>
    <property type="project" value="TreeGrafter"/>
</dbReference>
<dbReference type="PANTHER" id="PTHR30582:SF2">
    <property type="entry name" value="L,D-TRANSPEPTIDASE YCIB-RELATED"/>
    <property type="match status" value="1"/>
</dbReference>
<evidence type="ECO:0000256" key="2">
    <source>
        <dbReference type="ARBA" id="ARBA00005992"/>
    </source>
</evidence>
<dbReference type="Pfam" id="PF03734">
    <property type="entry name" value="YkuD"/>
    <property type="match status" value="1"/>
</dbReference>
<feature type="domain" description="L,D-TPase catalytic" evidence="8">
    <location>
        <begin position="56"/>
        <end position="165"/>
    </location>
</feature>
<dbReference type="PROSITE" id="PS52029">
    <property type="entry name" value="LD_TPASE"/>
    <property type="match status" value="1"/>
</dbReference>
<evidence type="ECO:0000313" key="10">
    <source>
        <dbReference type="Proteomes" id="UP000221168"/>
    </source>
</evidence>
<dbReference type="NCBIfam" id="NF004785">
    <property type="entry name" value="PRK06132.1-2"/>
    <property type="match status" value="1"/>
</dbReference>
<feature type="active site" description="Proton donor/acceptor" evidence="7">
    <location>
        <position position="128"/>
    </location>
</feature>
<dbReference type="PANTHER" id="PTHR30582">
    <property type="entry name" value="L,D-TRANSPEPTIDASE"/>
    <property type="match status" value="1"/>
</dbReference>
<keyword evidence="10" id="KW-1185">Reference proteome</keyword>
<dbReference type="GO" id="GO:0071555">
    <property type="term" value="P:cell wall organization"/>
    <property type="evidence" value="ECO:0007669"/>
    <property type="project" value="UniProtKB-UniRule"/>
</dbReference>
<dbReference type="EMBL" id="PDVP01000010">
    <property type="protein sequence ID" value="PHP66133.1"/>
    <property type="molecule type" value="Genomic_DNA"/>
</dbReference>
<proteinExistence type="inferred from homology"/>
<dbReference type="PIRSF" id="PIRSF029342">
    <property type="entry name" value="UCP029342_ErfK/YbiS/YcfS/YnhG"/>
    <property type="match status" value="1"/>
</dbReference>
<dbReference type="RefSeq" id="WP_099307398.1">
    <property type="nucleotide sequence ID" value="NZ_PDVP01000010.1"/>
</dbReference>
<accession>A0A2G1QKS5</accession>
<keyword evidence="4 7" id="KW-0133">Cell shape</keyword>
<dbReference type="InterPro" id="IPR005490">
    <property type="entry name" value="LD_TPept_cat_dom"/>
</dbReference>
<dbReference type="OrthoDB" id="463216at2"/>
<dbReference type="GO" id="GO:0016740">
    <property type="term" value="F:transferase activity"/>
    <property type="evidence" value="ECO:0007669"/>
    <property type="project" value="UniProtKB-KW"/>
</dbReference>
<evidence type="ECO:0000313" key="9">
    <source>
        <dbReference type="EMBL" id="PHP66133.1"/>
    </source>
</evidence>
<evidence type="ECO:0000256" key="3">
    <source>
        <dbReference type="ARBA" id="ARBA00022679"/>
    </source>
</evidence>
<reference evidence="9 10" key="1">
    <citation type="submission" date="2017-10" db="EMBL/GenBank/DDBJ databases">
        <title>Sedimentibacterium mangrovi gen. nov., sp. nov., a novel member of family Phyllobacteriacea isolated from mangrove sediment.</title>
        <authorList>
            <person name="Liao H."/>
            <person name="Tian Y."/>
        </authorList>
    </citation>
    <scope>NUCLEOTIDE SEQUENCE [LARGE SCALE GENOMIC DNA]</scope>
    <source>
        <strain evidence="9 10">X9-2-2</strain>
    </source>
</reference>
<organism evidence="9 10">
    <name type="scientific">Zhengella mangrovi</name>
    <dbReference type="NCBI Taxonomy" id="1982044"/>
    <lineage>
        <taxon>Bacteria</taxon>
        <taxon>Pseudomonadati</taxon>
        <taxon>Pseudomonadota</taxon>
        <taxon>Alphaproteobacteria</taxon>
        <taxon>Hyphomicrobiales</taxon>
        <taxon>Notoacmeibacteraceae</taxon>
        <taxon>Zhengella</taxon>
    </lineage>
</organism>
<evidence type="ECO:0000256" key="1">
    <source>
        <dbReference type="ARBA" id="ARBA00004752"/>
    </source>
</evidence>
<dbReference type="CDD" id="cd16913">
    <property type="entry name" value="YkuD_like"/>
    <property type="match status" value="1"/>
</dbReference>
<evidence type="ECO:0000256" key="4">
    <source>
        <dbReference type="ARBA" id="ARBA00022960"/>
    </source>
</evidence>
<dbReference type="GO" id="GO:0071972">
    <property type="term" value="F:peptidoglycan L,D-transpeptidase activity"/>
    <property type="evidence" value="ECO:0007669"/>
    <property type="project" value="TreeGrafter"/>
</dbReference>
<dbReference type="AlphaFoldDB" id="A0A2G1QKS5"/>
<gene>
    <name evidence="9" type="ORF">CSC94_16180</name>
</gene>
<dbReference type="UniPathway" id="UPA00219"/>
<evidence type="ECO:0000259" key="8">
    <source>
        <dbReference type="PROSITE" id="PS52029"/>
    </source>
</evidence>
<comment type="similarity">
    <text evidence="2">Belongs to the YkuD family.</text>
</comment>
<evidence type="ECO:0000256" key="6">
    <source>
        <dbReference type="ARBA" id="ARBA00023316"/>
    </source>
</evidence>
<feature type="active site" description="Nucleophile" evidence="7">
    <location>
        <position position="141"/>
    </location>
</feature>
<dbReference type="InterPro" id="IPR038063">
    <property type="entry name" value="Transpep_catalytic_dom"/>
</dbReference>
<keyword evidence="3" id="KW-0808">Transferase</keyword>
<dbReference type="Gene3D" id="2.40.440.10">
    <property type="entry name" value="L,D-transpeptidase catalytic domain-like"/>
    <property type="match status" value="1"/>
</dbReference>
<name>A0A2G1QKS5_9HYPH</name>
<dbReference type="InterPro" id="IPR016915">
    <property type="entry name" value="UCP029342"/>
</dbReference>
<keyword evidence="5 7" id="KW-0573">Peptidoglycan synthesis</keyword>
<comment type="pathway">
    <text evidence="1 7">Cell wall biogenesis; peptidoglycan biosynthesis.</text>
</comment>
<comment type="caution">
    <text evidence="9">The sequence shown here is derived from an EMBL/GenBank/DDBJ whole genome shotgun (WGS) entry which is preliminary data.</text>
</comment>